<dbReference type="OrthoDB" id="1644512at2759"/>
<dbReference type="GO" id="GO:0005776">
    <property type="term" value="C:autophagosome"/>
    <property type="evidence" value="ECO:0007669"/>
    <property type="project" value="TreeGrafter"/>
</dbReference>
<gene>
    <name evidence="1" type="ORF">CFOL_v3_07567</name>
</gene>
<proteinExistence type="predicted"/>
<reference evidence="2" key="1">
    <citation type="submission" date="2016-04" db="EMBL/GenBank/DDBJ databases">
        <title>Cephalotus genome sequencing.</title>
        <authorList>
            <person name="Fukushima K."/>
            <person name="Hasebe M."/>
            <person name="Fang X."/>
        </authorList>
    </citation>
    <scope>NUCLEOTIDE SEQUENCE [LARGE SCALE GENOMIC DNA]</scope>
    <source>
        <strain evidence="2">cv. St1</strain>
    </source>
</reference>
<dbReference type="InterPro" id="IPR053273">
    <property type="entry name" value="CST_Regulator"/>
</dbReference>
<evidence type="ECO:0000313" key="1">
    <source>
        <dbReference type="EMBL" id="GAV64049.1"/>
    </source>
</evidence>
<organism evidence="1 2">
    <name type="scientific">Cephalotus follicularis</name>
    <name type="common">Albany pitcher plant</name>
    <dbReference type="NCBI Taxonomy" id="3775"/>
    <lineage>
        <taxon>Eukaryota</taxon>
        <taxon>Viridiplantae</taxon>
        <taxon>Streptophyta</taxon>
        <taxon>Embryophyta</taxon>
        <taxon>Tracheophyta</taxon>
        <taxon>Spermatophyta</taxon>
        <taxon>Magnoliopsida</taxon>
        <taxon>eudicotyledons</taxon>
        <taxon>Gunneridae</taxon>
        <taxon>Pentapetalae</taxon>
        <taxon>rosids</taxon>
        <taxon>fabids</taxon>
        <taxon>Oxalidales</taxon>
        <taxon>Cephalotaceae</taxon>
        <taxon>Cephalotus</taxon>
    </lineage>
</organism>
<accession>A0A1Q3B7Z6</accession>
<dbReference type="GO" id="GO:0061908">
    <property type="term" value="C:phagophore"/>
    <property type="evidence" value="ECO:0007669"/>
    <property type="project" value="TreeGrafter"/>
</dbReference>
<dbReference type="PANTHER" id="PTHR34659:SF1">
    <property type="entry name" value="PROTEIN EGT2"/>
    <property type="match status" value="1"/>
</dbReference>
<evidence type="ECO:0000313" key="2">
    <source>
        <dbReference type="Proteomes" id="UP000187406"/>
    </source>
</evidence>
<comment type="caution">
    <text evidence="1">The sequence shown here is derived from an EMBL/GenBank/DDBJ whole genome shotgun (WGS) entry which is preliminary data.</text>
</comment>
<dbReference type="GO" id="GO:0006950">
    <property type="term" value="P:response to stress"/>
    <property type="evidence" value="ECO:0007669"/>
    <property type="project" value="TreeGrafter"/>
</dbReference>
<dbReference type="PANTHER" id="PTHR34659">
    <property type="entry name" value="BNAA05G11610D PROTEIN"/>
    <property type="match status" value="1"/>
</dbReference>
<protein>
    <submittedName>
        <fullName evidence="1">Uncharacterized protein</fullName>
    </submittedName>
</protein>
<name>A0A1Q3B7Z6_CEPFO</name>
<dbReference type="STRING" id="3775.A0A1Q3B7Z6"/>
<sequence length="448" mass="48956">MDIKSKGITWVGNFYQKIETICLEVDNIVTNQDTIKYVENQVQTAGGSLKKFCSSVVQDLLPPSADPVKLEAEAESLKRKAAVGPDAKLMIGVVNFPLDAAIKQSHVDFSANDPFKNHLDHAMGGLQLVDQIVAPDPEDSLEKTEFELTSGLTDDILTEGDSDSSTENNSIKEKSLAYNVVDLISPDEKSSFEALSFSEYVDCNTESACGALAKDSPSTSVHGDEFQSAPKLGNVCDNFATIYGSSDCEEEIAEMGLVSSNTPLLIESCTLFENSHLNIPRRAVSYYNPVDVAGCVSESPKVLRCVTSAPIIPSTINLAKKELISSNSELSLKSNGPLDDSYDDLNDADMETIQLGDQMKLEHSLVFAEDSELYAVSRRTQRLRSYKKKIQDAFSSKKRLAKEYGKIAIWYGDIDIGSTQNALPTTTISLGSDNFGTHHICDSEWELL</sequence>
<dbReference type="InParanoid" id="A0A1Q3B7Z6"/>
<dbReference type="EMBL" id="BDDD01000330">
    <property type="protein sequence ID" value="GAV64049.1"/>
    <property type="molecule type" value="Genomic_DNA"/>
</dbReference>
<dbReference type="AlphaFoldDB" id="A0A1Q3B7Z6"/>
<keyword evidence="2" id="KW-1185">Reference proteome</keyword>
<dbReference type="Proteomes" id="UP000187406">
    <property type="component" value="Unassembled WGS sequence"/>
</dbReference>